<name>A0ABQ9XBG1_9EUKA</name>
<reference evidence="2 3" key="1">
    <citation type="journal article" date="2022" name="bioRxiv">
        <title>Genomics of Preaxostyla Flagellates Illuminates Evolutionary Transitions and the Path Towards Mitochondrial Loss.</title>
        <authorList>
            <person name="Novak L.V.F."/>
            <person name="Treitli S.C."/>
            <person name="Pyrih J."/>
            <person name="Halakuc P."/>
            <person name="Pipaliya S.V."/>
            <person name="Vacek V."/>
            <person name="Brzon O."/>
            <person name="Soukal P."/>
            <person name="Eme L."/>
            <person name="Dacks J.B."/>
            <person name="Karnkowska A."/>
            <person name="Elias M."/>
            <person name="Hampl V."/>
        </authorList>
    </citation>
    <scope>NUCLEOTIDE SEQUENCE [LARGE SCALE GENOMIC DNA]</scope>
    <source>
        <strain evidence="2">NAU3</strain>
        <tissue evidence="2">Gut</tissue>
    </source>
</reference>
<feature type="compositionally biased region" description="Polar residues" evidence="1">
    <location>
        <begin position="119"/>
        <end position="129"/>
    </location>
</feature>
<evidence type="ECO:0000256" key="1">
    <source>
        <dbReference type="SAM" id="MobiDB-lite"/>
    </source>
</evidence>
<gene>
    <name evidence="2" type="ORF">BLNAU_16436</name>
</gene>
<accession>A0ABQ9XBG1</accession>
<sequence length="256" mass="28581">MTNFPCFDIKFQKTPSLTSIPIPTGKIDHHSRRSDDKMTDEEIEPPKVRKSDKPQDKSKPTIITPFLYPSCVNSTGGSDSVSKTPKIFRGNSPYHPQVPTIAIPISSRTPTKRIVERGLSSSSTTSAKENNVKEANHTDKNDQSNLSEEQHSQLEIEEKVKSLTVLRANSTTSRLGSAFLSRRTLSPTSLRINAAYPRRSPTRSSHHWGCTTGWLCEAGCRRQQDPLVDASNRPTRPRPSSPLLFHNIILKQIVLD</sequence>
<feature type="region of interest" description="Disordered" evidence="1">
    <location>
        <begin position="18"/>
        <end position="95"/>
    </location>
</feature>
<organism evidence="2 3">
    <name type="scientific">Blattamonas nauphoetae</name>
    <dbReference type="NCBI Taxonomy" id="2049346"/>
    <lineage>
        <taxon>Eukaryota</taxon>
        <taxon>Metamonada</taxon>
        <taxon>Preaxostyla</taxon>
        <taxon>Oxymonadida</taxon>
        <taxon>Blattamonas</taxon>
    </lineage>
</organism>
<proteinExistence type="predicted"/>
<feature type="compositionally biased region" description="Basic and acidic residues" evidence="1">
    <location>
        <begin position="44"/>
        <end position="59"/>
    </location>
</feature>
<feature type="region of interest" description="Disordered" evidence="1">
    <location>
        <begin position="116"/>
        <end position="153"/>
    </location>
</feature>
<dbReference type="Proteomes" id="UP001281761">
    <property type="component" value="Unassembled WGS sequence"/>
</dbReference>
<feature type="compositionally biased region" description="Polar residues" evidence="1">
    <location>
        <begin position="71"/>
        <end position="83"/>
    </location>
</feature>
<evidence type="ECO:0000313" key="3">
    <source>
        <dbReference type="Proteomes" id="UP001281761"/>
    </source>
</evidence>
<comment type="caution">
    <text evidence="2">The sequence shown here is derived from an EMBL/GenBank/DDBJ whole genome shotgun (WGS) entry which is preliminary data.</text>
</comment>
<evidence type="ECO:0000313" key="2">
    <source>
        <dbReference type="EMBL" id="KAK2948617.1"/>
    </source>
</evidence>
<dbReference type="EMBL" id="JARBJD010000172">
    <property type="protein sequence ID" value="KAK2948617.1"/>
    <property type="molecule type" value="Genomic_DNA"/>
</dbReference>
<keyword evidence="3" id="KW-1185">Reference proteome</keyword>
<feature type="compositionally biased region" description="Basic and acidic residues" evidence="1">
    <location>
        <begin position="130"/>
        <end position="153"/>
    </location>
</feature>
<protein>
    <submittedName>
        <fullName evidence="2">Uncharacterized protein</fullName>
    </submittedName>
</protein>